<reference evidence="3 4" key="1">
    <citation type="journal article" date="2015" name="Genome Biol.">
        <title>Comparative genomics of Steinernema reveals deeply conserved gene regulatory networks.</title>
        <authorList>
            <person name="Dillman A.R."/>
            <person name="Macchietto M."/>
            <person name="Porter C.F."/>
            <person name="Rogers A."/>
            <person name="Williams B."/>
            <person name="Antoshechkin I."/>
            <person name="Lee M.M."/>
            <person name="Goodwin Z."/>
            <person name="Lu X."/>
            <person name="Lewis E.E."/>
            <person name="Goodrich-Blair H."/>
            <person name="Stock S.P."/>
            <person name="Adams B.J."/>
            <person name="Sternberg P.W."/>
            <person name="Mortazavi A."/>
        </authorList>
    </citation>
    <scope>NUCLEOTIDE SEQUENCE [LARGE SCALE GENOMIC DNA]</scope>
    <source>
        <strain evidence="3 4">ALL</strain>
    </source>
</reference>
<organism evidence="3 4">
    <name type="scientific">Steinernema carpocapsae</name>
    <name type="common">Entomopathogenic nematode</name>
    <dbReference type="NCBI Taxonomy" id="34508"/>
    <lineage>
        <taxon>Eukaryota</taxon>
        <taxon>Metazoa</taxon>
        <taxon>Ecdysozoa</taxon>
        <taxon>Nematoda</taxon>
        <taxon>Chromadorea</taxon>
        <taxon>Rhabditida</taxon>
        <taxon>Tylenchina</taxon>
        <taxon>Panagrolaimomorpha</taxon>
        <taxon>Strongyloidoidea</taxon>
        <taxon>Steinernematidae</taxon>
        <taxon>Steinernema</taxon>
    </lineage>
</organism>
<proteinExistence type="predicted"/>
<feature type="compositionally biased region" description="Polar residues" evidence="1">
    <location>
        <begin position="181"/>
        <end position="196"/>
    </location>
</feature>
<dbReference type="PANTHER" id="PTHR15921">
    <property type="entry name" value="PRE-MRNA CLEAVAGE COMPLEX II"/>
    <property type="match status" value="1"/>
</dbReference>
<dbReference type="GO" id="GO:0005737">
    <property type="term" value="C:cytoplasm"/>
    <property type="evidence" value="ECO:0007669"/>
    <property type="project" value="TreeGrafter"/>
</dbReference>
<dbReference type="Proteomes" id="UP000298663">
    <property type="component" value="Unassembled WGS sequence"/>
</dbReference>
<evidence type="ECO:0000313" key="3">
    <source>
        <dbReference type="EMBL" id="TKR67302.1"/>
    </source>
</evidence>
<evidence type="ECO:0000256" key="1">
    <source>
        <dbReference type="SAM" id="MobiDB-lite"/>
    </source>
</evidence>
<evidence type="ECO:0000259" key="2">
    <source>
        <dbReference type="PROSITE" id="PS51391"/>
    </source>
</evidence>
<feature type="domain" description="CID" evidence="2">
    <location>
        <begin position="1"/>
        <end position="132"/>
    </location>
</feature>
<dbReference type="Gene3D" id="1.25.40.90">
    <property type="match status" value="1"/>
</dbReference>
<sequence>MANDVVRDYKRTLLELNRNDKTKINLLTMLAEDYVNYAAQIVSVIEARLTDVPNPALKLTILYVADSILKNVQGTSAYKDQFAKIIVKMFVHIFQRSDEKQRAQLFRLRNTWKDLFPRSKLYELDIKTREVDSNWPVDNSQLSGSSSSNNSKPSAPQQPKPSSALTDIPGVHVNPKFIGSRPTTSQESRSPVQNQPKPAVVKAHGSDPRLRGRNGAPAPETKKRKMPPVQPTVPPFSKRQAPSPPMMQQPPQMPLQHTTTPFPPVRLRCFLLRRCHLDPSRSLR</sequence>
<dbReference type="STRING" id="34508.A0A4U5MDZ8"/>
<feature type="region of interest" description="Disordered" evidence="1">
    <location>
        <begin position="134"/>
        <end position="260"/>
    </location>
</feature>
<dbReference type="Pfam" id="PF04818">
    <property type="entry name" value="CID"/>
    <property type="match status" value="1"/>
</dbReference>
<dbReference type="GO" id="GO:0005849">
    <property type="term" value="C:mRNA cleavage factor complex"/>
    <property type="evidence" value="ECO:0007669"/>
    <property type="project" value="TreeGrafter"/>
</dbReference>
<name>A0A4U5MDZ8_STECR</name>
<dbReference type="OrthoDB" id="343582at2759"/>
<dbReference type="EMBL" id="AZBU02000008">
    <property type="protein sequence ID" value="TKR67302.1"/>
    <property type="molecule type" value="Genomic_DNA"/>
</dbReference>
<dbReference type="InterPro" id="IPR047415">
    <property type="entry name" value="Pcf11_CID"/>
</dbReference>
<feature type="compositionally biased region" description="Pro residues" evidence="1">
    <location>
        <begin position="242"/>
        <end position="253"/>
    </location>
</feature>
<evidence type="ECO:0000313" key="4">
    <source>
        <dbReference type="Proteomes" id="UP000298663"/>
    </source>
</evidence>
<comment type="caution">
    <text evidence="3">The sequence shown here is derived from an EMBL/GenBank/DDBJ whole genome shotgun (WGS) entry which is preliminary data.</text>
</comment>
<gene>
    <name evidence="3" type="ORF">L596_023478</name>
</gene>
<dbReference type="InterPro" id="IPR008942">
    <property type="entry name" value="ENTH_VHS"/>
</dbReference>
<accession>A0A4U5MDZ8</accession>
<dbReference type="GO" id="GO:0031124">
    <property type="term" value="P:mRNA 3'-end processing"/>
    <property type="evidence" value="ECO:0007669"/>
    <property type="project" value="InterPro"/>
</dbReference>
<dbReference type="InterPro" id="IPR006569">
    <property type="entry name" value="CID_dom"/>
</dbReference>
<dbReference type="SUPFAM" id="SSF48464">
    <property type="entry name" value="ENTH/VHS domain"/>
    <property type="match status" value="1"/>
</dbReference>
<dbReference type="GO" id="GO:0003729">
    <property type="term" value="F:mRNA binding"/>
    <property type="evidence" value="ECO:0007669"/>
    <property type="project" value="InterPro"/>
</dbReference>
<dbReference type="SMART" id="SM00582">
    <property type="entry name" value="RPR"/>
    <property type="match status" value="1"/>
</dbReference>
<feature type="compositionally biased region" description="Low complexity" evidence="1">
    <location>
        <begin position="139"/>
        <end position="164"/>
    </location>
</feature>
<dbReference type="PANTHER" id="PTHR15921:SF3">
    <property type="entry name" value="PRE-MRNA CLEAVAGE COMPLEX 2 PROTEIN PCF11"/>
    <property type="match status" value="1"/>
</dbReference>
<dbReference type="CDD" id="cd16982">
    <property type="entry name" value="CID_Pcf11"/>
    <property type="match status" value="1"/>
</dbReference>
<dbReference type="InterPro" id="IPR045154">
    <property type="entry name" value="PCF11-like"/>
</dbReference>
<protein>
    <recommendedName>
        <fullName evidence="2">CID domain-containing protein</fullName>
    </recommendedName>
</protein>
<dbReference type="AlphaFoldDB" id="A0A4U5MDZ8"/>
<reference evidence="3 4" key="2">
    <citation type="journal article" date="2019" name="G3 (Bethesda)">
        <title>Hybrid Assembly of the Genome of the Entomopathogenic Nematode Steinernema carpocapsae Identifies the X-Chromosome.</title>
        <authorList>
            <person name="Serra L."/>
            <person name="Macchietto M."/>
            <person name="Macias-Munoz A."/>
            <person name="McGill C.J."/>
            <person name="Rodriguez I.M."/>
            <person name="Rodriguez B."/>
            <person name="Murad R."/>
            <person name="Mortazavi A."/>
        </authorList>
    </citation>
    <scope>NUCLEOTIDE SEQUENCE [LARGE SCALE GENOMIC DNA]</scope>
    <source>
        <strain evidence="3 4">ALL</strain>
    </source>
</reference>
<keyword evidence="4" id="KW-1185">Reference proteome</keyword>
<dbReference type="PROSITE" id="PS51391">
    <property type="entry name" value="CID"/>
    <property type="match status" value="1"/>
</dbReference>
<dbReference type="GO" id="GO:0000993">
    <property type="term" value="F:RNA polymerase II complex binding"/>
    <property type="evidence" value="ECO:0007669"/>
    <property type="project" value="InterPro"/>
</dbReference>
<dbReference type="GO" id="GO:0006369">
    <property type="term" value="P:termination of RNA polymerase II transcription"/>
    <property type="evidence" value="ECO:0007669"/>
    <property type="project" value="InterPro"/>
</dbReference>